<evidence type="ECO:0000256" key="10">
    <source>
        <dbReference type="SAM" id="SignalP"/>
    </source>
</evidence>
<comment type="catalytic activity">
    <reaction evidence="7">
        <text>5,6-dihydrouracil + H2O = 3-(carbamoylamino)propanoate + H(+)</text>
        <dbReference type="Rhea" id="RHEA:16121"/>
        <dbReference type="ChEBI" id="CHEBI:11892"/>
        <dbReference type="ChEBI" id="CHEBI:15377"/>
        <dbReference type="ChEBI" id="CHEBI:15378"/>
        <dbReference type="ChEBI" id="CHEBI:15901"/>
        <dbReference type="EC" id="3.5.2.2"/>
    </reaction>
</comment>
<dbReference type="GO" id="GO:0046872">
    <property type="term" value="F:metal ion binding"/>
    <property type="evidence" value="ECO:0007669"/>
    <property type="project" value="UniProtKB-KW"/>
</dbReference>
<evidence type="ECO:0000256" key="4">
    <source>
        <dbReference type="ARBA" id="ARBA00022723"/>
    </source>
</evidence>
<sequence length="545" mass="60393">MNVLTIFLFFLLAVCSPVLGRGQRCRSSKQCDYESVCDYGYCYTIDEMFEKQHILSMSPPLLIKNGTVVNEDSMFKADVLVSNGIIQEISSSIIALPEMEVIDATDRFVIPGGIDPHTHMQMPYMGEVTKDDFLKGTEAAVAGGTTMIIDFCCPDHRNGESLTDGYKKWRGWADPKVCCDYSLSVAITMWRPETAEQMAIITSPEYGVNSFKFYMAYEGTLMVHDDELYRGMQECAKLRALARVHAENGKVIKEREIDLLKQGVTGPEGHTQSRPEEIEAEATNRACVLASQANCPLYVVHVMTRGAAAAIAHHRAQGAIVFGEPIAAGLALDGSHYYDDDWLHAARYVMSPPLSRDPTTPELLMKLLAAGELHLTGTDNCTYDCRQKSLGKGNFTKIPNGINGVEDRMSVVWEKGVHSGIIDPMRYVSITSATAAKIFNIYPKKGRIAVGSDADIVVFNPNAYRTISKNTHHHNLDFNIFEGIKCHGVAEITISRGRIVWANGKLQTVPGSGKFVPLSINSPFVFASHEKREEKKKPKIVERLE</sequence>
<evidence type="ECO:0000256" key="7">
    <source>
        <dbReference type="ARBA" id="ARBA00036696"/>
    </source>
</evidence>
<dbReference type="SUPFAM" id="SSF51556">
    <property type="entry name" value="Metallo-dependent hydrolases"/>
    <property type="match status" value="1"/>
</dbReference>
<evidence type="ECO:0000259" key="11">
    <source>
        <dbReference type="Pfam" id="PF01979"/>
    </source>
</evidence>
<evidence type="ECO:0000256" key="5">
    <source>
        <dbReference type="ARBA" id="ARBA00022801"/>
    </source>
</evidence>
<evidence type="ECO:0000256" key="1">
    <source>
        <dbReference type="ARBA" id="ARBA00001947"/>
    </source>
</evidence>
<comment type="cofactor">
    <cofactor evidence="1">
        <name>Zn(2+)</name>
        <dbReference type="ChEBI" id="CHEBI:29105"/>
    </cofactor>
</comment>
<evidence type="ECO:0000313" key="12">
    <source>
        <dbReference type="EnsemblMetazoa" id="CJA00306a.1"/>
    </source>
</evidence>
<comment type="PTM">
    <text evidence="9">Carbamylation allows a single lysine to coordinate two divalent metal cations.</text>
</comment>
<feature type="signal peptide" evidence="10">
    <location>
        <begin position="1"/>
        <end position="20"/>
    </location>
</feature>
<evidence type="ECO:0000256" key="2">
    <source>
        <dbReference type="ARBA" id="ARBA00008829"/>
    </source>
</evidence>
<dbReference type="PANTHER" id="PTHR11647">
    <property type="entry name" value="HYDRANTOINASE/DIHYDROPYRIMIDINASE FAMILY MEMBER"/>
    <property type="match status" value="1"/>
</dbReference>
<dbReference type="InterPro" id="IPR011778">
    <property type="entry name" value="Hydantoinase/dihydroPyrase"/>
</dbReference>
<dbReference type="Pfam" id="PF01979">
    <property type="entry name" value="Amidohydro_1"/>
    <property type="match status" value="1"/>
</dbReference>
<dbReference type="FunFam" id="3.20.20.140:FF:000001">
    <property type="entry name" value="Dihydropyrimidinase like 3"/>
    <property type="match status" value="1"/>
</dbReference>
<keyword evidence="5" id="KW-0378">Hydrolase</keyword>
<feature type="chain" id="PRO_5035754997" description="dihydropyrimidinase" evidence="10">
    <location>
        <begin position="21"/>
        <end position="545"/>
    </location>
</feature>
<keyword evidence="4" id="KW-0479">Metal-binding</keyword>
<reference evidence="13" key="1">
    <citation type="submission" date="2010-08" db="EMBL/GenBank/DDBJ databases">
        <authorList>
            <consortium name="Caenorhabditis japonica Sequencing Consortium"/>
            <person name="Wilson R.K."/>
        </authorList>
    </citation>
    <scope>NUCLEOTIDE SEQUENCE [LARGE SCALE GENOMIC DNA]</scope>
    <source>
        <strain evidence="13">DF5081</strain>
    </source>
</reference>
<feature type="domain" description="Amidohydrolase-related" evidence="11">
    <location>
        <begin position="108"/>
        <end position="500"/>
    </location>
</feature>
<evidence type="ECO:0000256" key="3">
    <source>
        <dbReference type="ARBA" id="ARBA00011881"/>
    </source>
</evidence>
<keyword evidence="6" id="KW-0862">Zinc</keyword>
<reference evidence="12" key="2">
    <citation type="submission" date="2022-06" db="UniProtKB">
        <authorList>
            <consortium name="EnsemblMetazoa"/>
        </authorList>
    </citation>
    <scope>IDENTIFICATION</scope>
    <source>
        <strain evidence="12">DF5081</strain>
    </source>
</reference>
<dbReference type="InterPro" id="IPR032466">
    <property type="entry name" value="Metal_Hydrolase"/>
</dbReference>
<dbReference type="CDD" id="cd01314">
    <property type="entry name" value="D-HYD"/>
    <property type="match status" value="1"/>
</dbReference>
<dbReference type="GO" id="GO:0006208">
    <property type="term" value="P:pyrimidine nucleobase catabolic process"/>
    <property type="evidence" value="ECO:0007669"/>
    <property type="project" value="TreeGrafter"/>
</dbReference>
<proteinExistence type="inferred from homology"/>
<comment type="subunit">
    <text evidence="3">Homotetramer.</text>
</comment>
<evidence type="ECO:0000256" key="6">
    <source>
        <dbReference type="ARBA" id="ARBA00022833"/>
    </source>
</evidence>
<evidence type="ECO:0000313" key="13">
    <source>
        <dbReference type="Proteomes" id="UP000005237"/>
    </source>
</evidence>
<dbReference type="PANTHER" id="PTHR11647:SF65">
    <property type="entry name" value="DIHYDROPYRIMIDINASE 1"/>
    <property type="match status" value="1"/>
</dbReference>
<evidence type="ECO:0000256" key="8">
    <source>
        <dbReference type="ARBA" id="ARBA00039113"/>
    </source>
</evidence>
<dbReference type="GO" id="GO:0004157">
    <property type="term" value="F:dihydropyrimidinase activity"/>
    <property type="evidence" value="ECO:0007669"/>
    <property type="project" value="UniProtKB-EC"/>
</dbReference>
<keyword evidence="13" id="KW-1185">Reference proteome</keyword>
<dbReference type="SUPFAM" id="SSF51338">
    <property type="entry name" value="Composite domain of metallo-dependent hydrolases"/>
    <property type="match status" value="2"/>
</dbReference>
<dbReference type="EC" id="3.5.2.2" evidence="8"/>
<comment type="similarity">
    <text evidence="2">Belongs to the metallo-dependent hydrolases superfamily. Hydantoinase/dihydropyrimidinase family.</text>
</comment>
<evidence type="ECO:0000256" key="9">
    <source>
        <dbReference type="PIRSR" id="PIRSR611778-50"/>
    </source>
</evidence>
<dbReference type="GO" id="GO:0005829">
    <property type="term" value="C:cytosol"/>
    <property type="evidence" value="ECO:0007669"/>
    <property type="project" value="TreeGrafter"/>
</dbReference>
<dbReference type="Gene3D" id="3.20.20.140">
    <property type="entry name" value="Metal-dependent hydrolases"/>
    <property type="match status" value="1"/>
</dbReference>
<feature type="modified residue" description="N6-carboxylysine" evidence="9">
    <location>
        <position position="212"/>
    </location>
</feature>
<keyword evidence="10" id="KW-0732">Signal</keyword>
<dbReference type="NCBIfam" id="TIGR02033">
    <property type="entry name" value="D-hydantoinase"/>
    <property type="match status" value="1"/>
</dbReference>
<dbReference type="Proteomes" id="UP000005237">
    <property type="component" value="Unassembled WGS sequence"/>
</dbReference>
<dbReference type="Gene3D" id="2.30.40.10">
    <property type="entry name" value="Urease, subunit C, domain 1"/>
    <property type="match status" value="1"/>
</dbReference>
<organism evidence="12 13">
    <name type="scientific">Caenorhabditis japonica</name>
    <dbReference type="NCBI Taxonomy" id="281687"/>
    <lineage>
        <taxon>Eukaryota</taxon>
        <taxon>Metazoa</taxon>
        <taxon>Ecdysozoa</taxon>
        <taxon>Nematoda</taxon>
        <taxon>Chromadorea</taxon>
        <taxon>Rhabditida</taxon>
        <taxon>Rhabditina</taxon>
        <taxon>Rhabditomorpha</taxon>
        <taxon>Rhabditoidea</taxon>
        <taxon>Rhabditidae</taxon>
        <taxon>Peloderinae</taxon>
        <taxon>Caenorhabditis</taxon>
    </lineage>
</organism>
<protein>
    <recommendedName>
        <fullName evidence="8">dihydropyrimidinase</fullName>
        <ecNumber evidence="8">3.5.2.2</ecNumber>
    </recommendedName>
</protein>
<name>A0A8R1DER0_CAEJA</name>
<accession>A0A8R1DER0</accession>
<dbReference type="InterPro" id="IPR050378">
    <property type="entry name" value="Metallo-dep_Hydrolases_sf"/>
</dbReference>
<dbReference type="InterPro" id="IPR006680">
    <property type="entry name" value="Amidohydro-rel"/>
</dbReference>
<dbReference type="InterPro" id="IPR011059">
    <property type="entry name" value="Metal-dep_hydrolase_composite"/>
</dbReference>
<dbReference type="EnsemblMetazoa" id="CJA00306a.1">
    <property type="protein sequence ID" value="CJA00306a.1"/>
    <property type="gene ID" value="WBGene00119510"/>
</dbReference>
<dbReference type="AlphaFoldDB" id="A0A8R1DER0"/>